<feature type="transmembrane region" description="Helical" evidence="1">
    <location>
        <begin position="7"/>
        <end position="25"/>
    </location>
</feature>
<evidence type="ECO:0000256" key="1">
    <source>
        <dbReference type="SAM" id="Phobius"/>
    </source>
</evidence>
<dbReference type="Proteomes" id="UP000477750">
    <property type="component" value="Unassembled WGS sequence"/>
</dbReference>
<reference evidence="2 3" key="1">
    <citation type="submission" date="2019-10" db="EMBL/GenBank/DDBJ databases">
        <title>Glycomyces albidus sp. nov., a novel actinomycete isolated from rhizosphere soil of wheat (Triticum aestivum L.).</title>
        <authorList>
            <person name="Qian L."/>
        </authorList>
    </citation>
    <scope>NUCLEOTIDE SEQUENCE [LARGE SCALE GENOMIC DNA]</scope>
    <source>
        <strain evidence="2 3">NEAU-7082</strain>
    </source>
</reference>
<gene>
    <name evidence="2" type="ORF">GFD30_14035</name>
</gene>
<evidence type="ECO:0000313" key="2">
    <source>
        <dbReference type="EMBL" id="MQM26679.1"/>
    </source>
</evidence>
<dbReference type="EMBL" id="WIAO01000016">
    <property type="protein sequence ID" value="MQM26679.1"/>
    <property type="molecule type" value="Genomic_DNA"/>
</dbReference>
<feature type="transmembrane region" description="Helical" evidence="1">
    <location>
        <begin position="54"/>
        <end position="72"/>
    </location>
</feature>
<proteinExistence type="predicted"/>
<protein>
    <submittedName>
        <fullName evidence="2">Uncharacterized protein</fullName>
    </submittedName>
</protein>
<keyword evidence="3" id="KW-1185">Reference proteome</keyword>
<keyword evidence="1" id="KW-1133">Transmembrane helix</keyword>
<dbReference type="AlphaFoldDB" id="A0A6L5GAE4"/>
<keyword evidence="1" id="KW-0812">Transmembrane</keyword>
<sequence>MDAFKSAAMWAAVVVTASCGVVLLGGGKVTSGTLLVATAFFLALPVRQHRIPRWVSVGLVCVVLALVVWNISTTELPPPSNAMVAGCADEVAFTYTPSGFKFLDQVTYIFSQFLAQAAPS</sequence>
<comment type="caution">
    <text evidence="2">The sequence shown here is derived from an EMBL/GenBank/DDBJ whole genome shotgun (WGS) entry which is preliminary data.</text>
</comment>
<dbReference type="PROSITE" id="PS51257">
    <property type="entry name" value="PROKAR_LIPOPROTEIN"/>
    <property type="match status" value="1"/>
</dbReference>
<organism evidence="2 3">
    <name type="scientific">Glycomyces albidus</name>
    <dbReference type="NCBI Taxonomy" id="2656774"/>
    <lineage>
        <taxon>Bacteria</taxon>
        <taxon>Bacillati</taxon>
        <taxon>Actinomycetota</taxon>
        <taxon>Actinomycetes</taxon>
        <taxon>Glycomycetales</taxon>
        <taxon>Glycomycetaceae</taxon>
        <taxon>Glycomyces</taxon>
    </lineage>
</organism>
<evidence type="ECO:0000313" key="3">
    <source>
        <dbReference type="Proteomes" id="UP000477750"/>
    </source>
</evidence>
<keyword evidence="1" id="KW-0472">Membrane</keyword>
<name>A0A6L5GAE4_9ACTN</name>
<accession>A0A6L5GAE4</accession>
<dbReference type="RefSeq" id="WP_153025844.1">
    <property type="nucleotide sequence ID" value="NZ_WIAO01000016.1"/>
</dbReference>